<dbReference type="AlphaFoldDB" id="A0AA36FJ18"/>
<protein>
    <submittedName>
        <fullName evidence="2">Uncharacterized protein</fullName>
    </submittedName>
</protein>
<feature type="region of interest" description="Disordered" evidence="1">
    <location>
        <begin position="1"/>
        <end position="94"/>
    </location>
</feature>
<evidence type="ECO:0000313" key="2">
    <source>
        <dbReference type="EMBL" id="CAI9738859.1"/>
    </source>
</evidence>
<evidence type="ECO:0000256" key="1">
    <source>
        <dbReference type="SAM" id="MobiDB-lite"/>
    </source>
</evidence>
<reference evidence="2" key="1">
    <citation type="submission" date="2023-08" db="EMBL/GenBank/DDBJ databases">
        <authorList>
            <person name="Alioto T."/>
            <person name="Alioto T."/>
            <person name="Gomez Garrido J."/>
        </authorList>
    </citation>
    <scope>NUCLEOTIDE SEQUENCE</scope>
</reference>
<sequence length="149" mass="16724">MERKEEENNTKKNEEQENYQEPKDNRKTESFTNSAQQVGESSTSLPGLDRKQSSSSQKNEVILKIPSGTSNSSNEIPTLERMTSEEAERIPIRKARNTSMNKSVKDAMELSAEFWNFGEIVFSKTVIPVFENKGTLNCGSGGSPHHINK</sequence>
<accession>A0AA36FJ18</accession>
<name>A0AA36FJ18_OCTVU</name>
<feature type="compositionally biased region" description="Basic and acidic residues" evidence="1">
    <location>
        <begin position="82"/>
        <end position="91"/>
    </location>
</feature>
<evidence type="ECO:0000313" key="3">
    <source>
        <dbReference type="Proteomes" id="UP001162480"/>
    </source>
</evidence>
<feature type="compositionally biased region" description="Polar residues" evidence="1">
    <location>
        <begin position="30"/>
        <end position="45"/>
    </location>
</feature>
<keyword evidence="3" id="KW-1185">Reference proteome</keyword>
<organism evidence="2 3">
    <name type="scientific">Octopus vulgaris</name>
    <name type="common">Common octopus</name>
    <dbReference type="NCBI Taxonomy" id="6645"/>
    <lineage>
        <taxon>Eukaryota</taxon>
        <taxon>Metazoa</taxon>
        <taxon>Spiralia</taxon>
        <taxon>Lophotrochozoa</taxon>
        <taxon>Mollusca</taxon>
        <taxon>Cephalopoda</taxon>
        <taxon>Coleoidea</taxon>
        <taxon>Octopodiformes</taxon>
        <taxon>Octopoda</taxon>
        <taxon>Incirrata</taxon>
        <taxon>Octopodidae</taxon>
        <taxon>Octopus</taxon>
    </lineage>
</organism>
<proteinExistence type="predicted"/>
<feature type="compositionally biased region" description="Basic and acidic residues" evidence="1">
    <location>
        <begin position="1"/>
        <end position="29"/>
    </location>
</feature>
<dbReference type="Proteomes" id="UP001162480">
    <property type="component" value="Chromosome 22"/>
</dbReference>
<dbReference type="EMBL" id="OX597835">
    <property type="protein sequence ID" value="CAI9738859.1"/>
    <property type="molecule type" value="Genomic_DNA"/>
</dbReference>
<feature type="compositionally biased region" description="Polar residues" evidence="1">
    <location>
        <begin position="67"/>
        <end position="76"/>
    </location>
</feature>
<gene>
    <name evidence="2" type="ORF">OCTVUL_1B000479</name>
</gene>